<dbReference type="InterPro" id="IPR008754">
    <property type="entry name" value="Peptidase_M43"/>
</dbReference>
<protein>
    <submittedName>
        <fullName evidence="11">Uncharacterized protein</fullName>
    </submittedName>
</protein>
<keyword evidence="4" id="KW-0732">Signal</keyword>
<keyword evidence="5" id="KW-0378">Hydrolase</keyword>
<evidence type="ECO:0000259" key="10">
    <source>
        <dbReference type="Pfam" id="PF20009"/>
    </source>
</evidence>
<dbReference type="OrthoDB" id="6385856at2"/>
<keyword evidence="6" id="KW-0862">Zinc</keyword>
<dbReference type="Pfam" id="PF05572">
    <property type="entry name" value="Peptidase_M43"/>
    <property type="match status" value="1"/>
</dbReference>
<dbReference type="EMBL" id="CP029480">
    <property type="protein sequence ID" value="AWV98224.1"/>
    <property type="molecule type" value="Genomic_DNA"/>
</dbReference>
<dbReference type="Proteomes" id="UP000249873">
    <property type="component" value="Chromosome"/>
</dbReference>
<dbReference type="GO" id="GO:0046872">
    <property type="term" value="F:metal ion binding"/>
    <property type="evidence" value="ECO:0007669"/>
    <property type="project" value="UniProtKB-KW"/>
</dbReference>
<keyword evidence="12" id="KW-1185">Reference proteome</keyword>
<evidence type="ECO:0000256" key="2">
    <source>
        <dbReference type="ARBA" id="ARBA00022670"/>
    </source>
</evidence>
<dbReference type="InterPro" id="IPR045474">
    <property type="entry name" value="GEVED"/>
</dbReference>
<dbReference type="PANTHER" id="PTHR47466:SF1">
    <property type="entry name" value="METALLOPROTEASE MEP1 (AFU_ORTHOLOGUE AFUA_1G07730)-RELATED"/>
    <property type="match status" value="1"/>
</dbReference>
<dbReference type="GO" id="GO:0008237">
    <property type="term" value="F:metallopeptidase activity"/>
    <property type="evidence" value="ECO:0007669"/>
    <property type="project" value="UniProtKB-KW"/>
</dbReference>
<dbReference type="NCBIfam" id="NF045639">
    <property type="entry name" value="GCX_COOH"/>
    <property type="match status" value="1"/>
</dbReference>
<dbReference type="InterPro" id="IPR024079">
    <property type="entry name" value="MetalloPept_cat_dom_sf"/>
</dbReference>
<evidence type="ECO:0000259" key="9">
    <source>
        <dbReference type="Pfam" id="PF05572"/>
    </source>
</evidence>
<organism evidence="11 12">
    <name type="scientific">Arcticibacterium luteifluviistationis</name>
    <dbReference type="NCBI Taxonomy" id="1784714"/>
    <lineage>
        <taxon>Bacteria</taxon>
        <taxon>Pseudomonadati</taxon>
        <taxon>Bacteroidota</taxon>
        <taxon>Cytophagia</taxon>
        <taxon>Cytophagales</taxon>
        <taxon>Leadbetterellaceae</taxon>
        <taxon>Arcticibacterium</taxon>
    </lineage>
</organism>
<keyword evidence="3" id="KW-0479">Metal-binding</keyword>
<dbReference type="RefSeq" id="WP_111371349.1">
    <property type="nucleotide sequence ID" value="NZ_CP029480.1"/>
</dbReference>
<dbReference type="PANTHER" id="PTHR47466">
    <property type="match status" value="1"/>
</dbReference>
<evidence type="ECO:0000256" key="8">
    <source>
        <dbReference type="ARBA" id="ARBA00023157"/>
    </source>
</evidence>
<accession>A0A2Z4GAQ4</accession>
<keyword evidence="7" id="KW-0482">Metalloprotease</keyword>
<reference evidence="11 12" key="1">
    <citation type="submission" date="2018-05" db="EMBL/GenBank/DDBJ databases">
        <title>Complete genome sequence of Arcticibacterium luteifluviistationis SM1504T, a cytophagaceae bacterium isolated from Arctic surface seawater.</title>
        <authorList>
            <person name="Li Y."/>
            <person name="Qin Q.-L."/>
        </authorList>
    </citation>
    <scope>NUCLEOTIDE SEQUENCE [LARGE SCALE GENOMIC DNA]</scope>
    <source>
        <strain evidence="11 12">SM1504</strain>
    </source>
</reference>
<dbReference type="SUPFAM" id="SSF55486">
    <property type="entry name" value="Metalloproteases ('zincins'), catalytic domain"/>
    <property type="match status" value="1"/>
</dbReference>
<dbReference type="Pfam" id="PF20009">
    <property type="entry name" value="GEVED"/>
    <property type="match status" value="1"/>
</dbReference>
<keyword evidence="8" id="KW-1015">Disulfide bond</keyword>
<sequence>MKMYWIGAFIALMTSFFDCYSQSQPCAADFKHAELLKNSDTYRANFETNQTQIDNFINNQTQFRVASTSDIFYRIPLVVHVLEPDSASSIVTDVEINQMISRLNNQLKAGAGYTESQNINIEFVLAKRSPDCGATTGIVRVDMSSNTSYVDYGVKSQKDEGISDLDAKSSSNWGNTNYYNLWIVNEIDGKKGDGVIGYAYFPGAGADVDGALMIADQLKKENSTLLVHELGHALGVYHTFQGYKGSEESGYSCTSNVSPTTQGDRCADTDPMHFGGTYVSNGIFNCETGYNKVNPCTGKAYGDLFRNIMNYVPDECAVIFTQGQKDRMRATLIKARSSLLESKALDDVPAVAMAPMCAPNIGSQSSIYYGITLFNFDDELISESGTVAQDGYFSIDNSCYRQVEVSPDSTYPVIVKTKSSNYVKVYIDYNNDGDFEDHGEEVGSNTSPSKTFTFNYTVPSSGVLTNQELRMRVVCDPSYYLNACSLPGHSSYGSGQSEDYGIKIKVSAARPNPCLSNVILTEPLNDVGSGLNLIESLNSIVAGILISGGHTILHGADNVVLNPGFEVSEGAVFTAEIKACDNE</sequence>
<dbReference type="GO" id="GO:0006508">
    <property type="term" value="P:proteolysis"/>
    <property type="evidence" value="ECO:0007669"/>
    <property type="project" value="UniProtKB-KW"/>
</dbReference>
<evidence type="ECO:0000256" key="6">
    <source>
        <dbReference type="ARBA" id="ARBA00022833"/>
    </source>
</evidence>
<evidence type="ECO:0000313" key="11">
    <source>
        <dbReference type="EMBL" id="AWV98224.1"/>
    </source>
</evidence>
<dbReference type="KEGG" id="als:DJ013_08590"/>
<evidence type="ECO:0000256" key="7">
    <source>
        <dbReference type="ARBA" id="ARBA00023049"/>
    </source>
</evidence>
<evidence type="ECO:0000256" key="3">
    <source>
        <dbReference type="ARBA" id="ARBA00022723"/>
    </source>
</evidence>
<gene>
    <name evidence="11" type="ORF">DJ013_08590</name>
</gene>
<dbReference type="Gene3D" id="3.40.390.10">
    <property type="entry name" value="Collagenase (Catalytic Domain)"/>
    <property type="match status" value="1"/>
</dbReference>
<evidence type="ECO:0000256" key="1">
    <source>
        <dbReference type="ARBA" id="ARBA00008721"/>
    </source>
</evidence>
<name>A0A2Z4GAQ4_9BACT</name>
<dbReference type="InterPro" id="IPR055015">
    <property type="entry name" value="GCX_COOH"/>
</dbReference>
<evidence type="ECO:0000313" key="12">
    <source>
        <dbReference type="Proteomes" id="UP000249873"/>
    </source>
</evidence>
<proteinExistence type="inferred from homology"/>
<evidence type="ECO:0000256" key="4">
    <source>
        <dbReference type="ARBA" id="ARBA00022729"/>
    </source>
</evidence>
<dbReference type="AlphaFoldDB" id="A0A2Z4GAQ4"/>
<feature type="domain" description="GEVED" evidence="10">
    <location>
        <begin position="422"/>
        <end position="502"/>
    </location>
</feature>
<keyword evidence="2" id="KW-0645">Protease</keyword>
<comment type="similarity">
    <text evidence="1">Belongs to the peptidase M43B family.</text>
</comment>
<feature type="domain" description="Peptidase M43 pregnancy-associated plasma-A" evidence="9">
    <location>
        <begin position="170"/>
        <end position="332"/>
    </location>
</feature>
<evidence type="ECO:0000256" key="5">
    <source>
        <dbReference type="ARBA" id="ARBA00022801"/>
    </source>
</evidence>